<keyword evidence="2" id="KW-1185">Reference proteome</keyword>
<sequence>MADVAVVKISQLKVLLGLTTTDFDAQLGLIIEMVVNNLRFKLGLSASDTFPTEMNFIAYEVCVKRFNRLKNEGMKSYSQEGESITFDDTDFDDYLADIEDWKRRNKVDKKTLGTLSFVNPFGYR</sequence>
<evidence type="ECO:0000313" key="2">
    <source>
        <dbReference type="Proteomes" id="UP000018559"/>
    </source>
</evidence>
<dbReference type="Proteomes" id="UP000018559">
    <property type="component" value="Unassembled WGS sequence"/>
</dbReference>
<dbReference type="AlphaFoldDB" id="V7HY63"/>
<comment type="caution">
    <text evidence="1">The sequence shown here is derived from an EMBL/GenBank/DDBJ whole genome shotgun (WGS) entry which is preliminary data.</text>
</comment>
<gene>
    <name evidence="1" type="ORF">LEQ_0537</name>
</gene>
<reference evidence="1 2" key="1">
    <citation type="journal article" date="2014" name="Genome Announc.">
        <title>The Genome of the Predominant Equine Lactobacillus Species, Lactobacillus equi, Is Reflective of Its Lifestyle Adaptations to an Herbivorous Host.</title>
        <authorList>
            <person name="O'Donnell M.M."/>
            <person name="Harris H.M."/>
            <person name="O'Toole P.W."/>
            <person name="Ross R.P."/>
        </authorList>
    </citation>
    <scope>NUCLEOTIDE SEQUENCE [LARGE SCALE GENOMIC DNA]</scope>
    <source>
        <strain evidence="1 2">DPC 6820</strain>
    </source>
</reference>
<protein>
    <submittedName>
        <fullName evidence="1">Prophage protein</fullName>
    </submittedName>
</protein>
<proteinExistence type="predicted"/>
<dbReference type="PATRIC" id="fig|1392007.3.peg.1028"/>
<dbReference type="RefSeq" id="WP_023859626.1">
    <property type="nucleotide sequence ID" value="NZ_AWWH01000114.1"/>
</dbReference>
<dbReference type="InterPro" id="IPR021146">
    <property type="entry name" value="Phage_gp6-like_head-tail"/>
</dbReference>
<name>V7HY63_9LACO</name>
<evidence type="ECO:0000313" key="1">
    <source>
        <dbReference type="EMBL" id="ETA74158.1"/>
    </source>
</evidence>
<organism evidence="1 2">
    <name type="scientific">Ligilactobacillus equi DPC 6820</name>
    <dbReference type="NCBI Taxonomy" id="1392007"/>
    <lineage>
        <taxon>Bacteria</taxon>
        <taxon>Bacillati</taxon>
        <taxon>Bacillota</taxon>
        <taxon>Bacilli</taxon>
        <taxon>Lactobacillales</taxon>
        <taxon>Lactobacillaceae</taxon>
        <taxon>Ligilactobacillus</taxon>
    </lineage>
</organism>
<accession>V7HY63</accession>
<dbReference type="Pfam" id="PF05135">
    <property type="entry name" value="Phage_connect_1"/>
    <property type="match status" value="1"/>
</dbReference>
<dbReference type="EMBL" id="AWWH01000114">
    <property type="protein sequence ID" value="ETA74158.1"/>
    <property type="molecule type" value="Genomic_DNA"/>
</dbReference>